<evidence type="ECO:0000313" key="1">
    <source>
        <dbReference type="EMBL" id="GGA94712.1"/>
    </source>
</evidence>
<dbReference type="AlphaFoldDB" id="A0A240C4M4"/>
<dbReference type="Proteomes" id="UP000652995">
    <property type="component" value="Unassembled WGS sequence"/>
</dbReference>
<sequence>MKNETLVIQIQDRRYFEETDELGRNYIGYSPDLSDEQIYEAARGFWSLNPSRVFQIDRIFVVYNDRIVLEANLTGLQRIHNGRYYFTGDIINNSEYVGKNIRLNKSQNRVNYIDTLELEDRIY</sequence>
<reference evidence="1" key="4">
    <citation type="submission" date="2024-05" db="EMBL/GenBank/DDBJ databases">
        <authorList>
            <person name="Sun Q."/>
            <person name="Sedlacek I."/>
        </authorList>
    </citation>
    <scope>NUCLEOTIDE SEQUENCE</scope>
    <source>
        <strain evidence="1">CCM 4175</strain>
    </source>
</reference>
<dbReference type="KEGG" id="smus:C7J88_03480"/>
<gene>
    <name evidence="1" type="ORF">GCM10007183_18630</name>
    <name evidence="2" type="ORF">SAMEA4412661_01355</name>
</gene>
<dbReference type="EMBL" id="BMCB01000012">
    <property type="protein sequence ID" value="GGA94712.1"/>
    <property type="molecule type" value="Genomic_DNA"/>
</dbReference>
<accession>A0A240C4M4</accession>
<keyword evidence="4" id="KW-1185">Reference proteome</keyword>
<evidence type="ECO:0000313" key="4">
    <source>
        <dbReference type="Proteomes" id="UP000652995"/>
    </source>
</evidence>
<protein>
    <submittedName>
        <fullName evidence="2">Uncharacterized protein</fullName>
    </submittedName>
</protein>
<dbReference type="Proteomes" id="UP000243706">
    <property type="component" value="Chromosome 1"/>
</dbReference>
<proteinExistence type="predicted"/>
<dbReference type="EMBL" id="LT906464">
    <property type="protein sequence ID" value="SNW02977.1"/>
    <property type="molecule type" value="Genomic_DNA"/>
</dbReference>
<reference evidence="1" key="1">
    <citation type="journal article" date="2014" name="Int. J. Syst. Evol. Microbiol.">
        <title>Complete genome of a new Firmicutes species belonging to the dominant human colonic microbiota ('Ruminococcus bicirculans') reveals two chromosomes and a selective capacity to utilize plant glucans.</title>
        <authorList>
            <consortium name="NISC Comparative Sequencing Program"/>
            <person name="Wegmann U."/>
            <person name="Louis P."/>
            <person name="Goesmann A."/>
            <person name="Henrissat B."/>
            <person name="Duncan S.H."/>
            <person name="Flint H.J."/>
        </authorList>
    </citation>
    <scope>NUCLEOTIDE SEQUENCE</scope>
    <source>
        <strain evidence="1">CCM 4175</strain>
    </source>
</reference>
<reference evidence="4" key="3">
    <citation type="journal article" date="2019" name="Int. J. Syst. Evol. Microbiol.">
        <title>The Global Catalogue of Microorganisms (GCM) 10K type strain sequencing project: providing services to taxonomists for standard genome sequencing and annotation.</title>
        <authorList>
            <consortium name="The Broad Institute Genomics Platform"/>
            <consortium name="The Broad Institute Genome Sequencing Center for Infectious Disease"/>
            <person name="Wu L."/>
            <person name="Ma J."/>
        </authorList>
    </citation>
    <scope>NUCLEOTIDE SEQUENCE [LARGE SCALE GENOMIC DNA]</scope>
    <source>
        <strain evidence="4">CCM 4175</strain>
    </source>
</reference>
<organism evidence="2 3">
    <name type="scientific">Staphylococcus muscae</name>
    <dbReference type="NCBI Taxonomy" id="1294"/>
    <lineage>
        <taxon>Bacteria</taxon>
        <taxon>Bacillati</taxon>
        <taxon>Bacillota</taxon>
        <taxon>Bacilli</taxon>
        <taxon>Bacillales</taxon>
        <taxon>Staphylococcaceae</taxon>
        <taxon>Staphylococcus</taxon>
    </lineage>
</organism>
<reference evidence="2 3" key="2">
    <citation type="submission" date="2017-06" db="EMBL/GenBank/DDBJ databases">
        <authorList>
            <consortium name="Pathogen Informatics"/>
        </authorList>
    </citation>
    <scope>NUCLEOTIDE SEQUENCE [LARGE SCALE GENOMIC DNA]</scope>
    <source>
        <strain evidence="2 3">NCTC13833</strain>
    </source>
</reference>
<dbReference type="RefSeq" id="WP_095117243.1">
    <property type="nucleotide sequence ID" value="NZ_BMCB01000012.1"/>
</dbReference>
<evidence type="ECO:0000313" key="3">
    <source>
        <dbReference type="Proteomes" id="UP000243706"/>
    </source>
</evidence>
<name>A0A240C4M4_9STAP</name>
<evidence type="ECO:0000313" key="2">
    <source>
        <dbReference type="EMBL" id="SNW02977.1"/>
    </source>
</evidence>